<proteinExistence type="predicted"/>
<name>A0ABP5WEI6_9ACTN</name>
<comment type="caution">
    <text evidence="1">The sequence shown here is derived from an EMBL/GenBank/DDBJ whole genome shotgun (WGS) entry which is preliminary data.</text>
</comment>
<sequence>MDASQRSTGLGMSAIFGDERALMAELTEMSVEFAPRRFALCEVWAEDEDAGVVGWGMAFDDETLLYLPHTRVFGRSSSAQTALSRFTRGGGGRLVWIDAENEGH</sequence>
<dbReference type="EMBL" id="BAAARW010000012">
    <property type="protein sequence ID" value="GAA2424231.1"/>
    <property type="molecule type" value="Genomic_DNA"/>
</dbReference>
<evidence type="ECO:0000313" key="1">
    <source>
        <dbReference type="EMBL" id="GAA2424231.1"/>
    </source>
</evidence>
<protein>
    <recommendedName>
        <fullName evidence="3">GNAT family N-acetyltransferase</fullName>
    </recommendedName>
</protein>
<accession>A0ABP5WEI6</accession>
<evidence type="ECO:0000313" key="2">
    <source>
        <dbReference type="Proteomes" id="UP001501231"/>
    </source>
</evidence>
<dbReference type="Proteomes" id="UP001501231">
    <property type="component" value="Unassembled WGS sequence"/>
</dbReference>
<gene>
    <name evidence="1" type="ORF">GCM10010191_40630</name>
</gene>
<organism evidence="1 2">
    <name type="scientific">Actinomadura vinacea</name>
    <dbReference type="NCBI Taxonomy" id="115336"/>
    <lineage>
        <taxon>Bacteria</taxon>
        <taxon>Bacillati</taxon>
        <taxon>Actinomycetota</taxon>
        <taxon>Actinomycetes</taxon>
        <taxon>Streptosporangiales</taxon>
        <taxon>Thermomonosporaceae</taxon>
        <taxon>Actinomadura</taxon>
    </lineage>
</organism>
<keyword evidence="2" id="KW-1185">Reference proteome</keyword>
<evidence type="ECO:0008006" key="3">
    <source>
        <dbReference type="Google" id="ProtNLM"/>
    </source>
</evidence>
<reference evidence="2" key="1">
    <citation type="journal article" date="2019" name="Int. J. Syst. Evol. Microbiol.">
        <title>The Global Catalogue of Microorganisms (GCM) 10K type strain sequencing project: providing services to taxonomists for standard genome sequencing and annotation.</title>
        <authorList>
            <consortium name="The Broad Institute Genomics Platform"/>
            <consortium name="The Broad Institute Genome Sequencing Center for Infectious Disease"/>
            <person name="Wu L."/>
            <person name="Ma J."/>
        </authorList>
    </citation>
    <scope>NUCLEOTIDE SEQUENCE [LARGE SCALE GENOMIC DNA]</scope>
    <source>
        <strain evidence="2">JCM 3325</strain>
    </source>
</reference>